<evidence type="ECO:0000256" key="2">
    <source>
        <dbReference type="ARBA" id="ARBA00023125"/>
    </source>
</evidence>
<dbReference type="SUPFAM" id="SSF46785">
    <property type="entry name" value="Winged helix' DNA-binding domain"/>
    <property type="match status" value="1"/>
</dbReference>
<dbReference type="Pfam" id="PF07729">
    <property type="entry name" value="FCD"/>
    <property type="match status" value="1"/>
</dbReference>
<dbReference type="Pfam" id="PF00392">
    <property type="entry name" value="GntR"/>
    <property type="match status" value="1"/>
</dbReference>
<keyword evidence="3" id="KW-0804">Transcription</keyword>
<dbReference type="RefSeq" id="WP_067015025.1">
    <property type="nucleotide sequence ID" value="NZ_FLOB01000003.1"/>
</dbReference>
<proteinExistence type="predicted"/>
<evidence type="ECO:0000256" key="3">
    <source>
        <dbReference type="ARBA" id="ARBA00023163"/>
    </source>
</evidence>
<organism evidence="5 6">
    <name type="scientific">Marinomonas spartinae</name>
    <dbReference type="NCBI Taxonomy" id="1792290"/>
    <lineage>
        <taxon>Bacteria</taxon>
        <taxon>Pseudomonadati</taxon>
        <taxon>Pseudomonadota</taxon>
        <taxon>Gammaproteobacteria</taxon>
        <taxon>Oceanospirillales</taxon>
        <taxon>Oceanospirillaceae</taxon>
        <taxon>Marinomonas</taxon>
    </lineage>
</organism>
<dbReference type="Proteomes" id="UP000092544">
    <property type="component" value="Unassembled WGS sequence"/>
</dbReference>
<keyword evidence="1" id="KW-0805">Transcription regulation</keyword>
<gene>
    <name evidence="5" type="primary">ydfH_3</name>
    <name evidence="5" type="ORF">MSP8886_01732</name>
</gene>
<dbReference type="SMART" id="SM00345">
    <property type="entry name" value="HTH_GNTR"/>
    <property type="match status" value="1"/>
</dbReference>
<dbReference type="OrthoDB" id="5243844at2"/>
<dbReference type="InterPro" id="IPR036390">
    <property type="entry name" value="WH_DNA-bd_sf"/>
</dbReference>
<reference evidence="5 6" key="1">
    <citation type="submission" date="2016-06" db="EMBL/GenBank/DDBJ databases">
        <authorList>
            <person name="Kjaerup R.B."/>
            <person name="Dalgaard T.S."/>
            <person name="Juul-Madsen H.R."/>
        </authorList>
    </citation>
    <scope>NUCLEOTIDE SEQUENCE [LARGE SCALE GENOMIC DNA]</scope>
    <source>
        <strain evidence="5 6">CECT 8886</strain>
    </source>
</reference>
<dbReference type="Gene3D" id="1.10.10.10">
    <property type="entry name" value="Winged helix-like DNA-binding domain superfamily/Winged helix DNA-binding domain"/>
    <property type="match status" value="1"/>
</dbReference>
<dbReference type="InterPro" id="IPR036388">
    <property type="entry name" value="WH-like_DNA-bd_sf"/>
</dbReference>
<dbReference type="PANTHER" id="PTHR43537:SF53">
    <property type="entry name" value="HTH-TYPE TRANSCRIPTIONAL REPRESSOR NANR"/>
    <property type="match status" value="1"/>
</dbReference>
<dbReference type="PROSITE" id="PS50949">
    <property type="entry name" value="HTH_GNTR"/>
    <property type="match status" value="1"/>
</dbReference>
<dbReference type="GO" id="GO:0003700">
    <property type="term" value="F:DNA-binding transcription factor activity"/>
    <property type="evidence" value="ECO:0007669"/>
    <property type="project" value="InterPro"/>
</dbReference>
<evidence type="ECO:0000256" key="1">
    <source>
        <dbReference type="ARBA" id="ARBA00023015"/>
    </source>
</evidence>
<dbReference type="CDD" id="cd07377">
    <property type="entry name" value="WHTH_GntR"/>
    <property type="match status" value="1"/>
</dbReference>
<dbReference type="AlphaFoldDB" id="A0A1A8TEF9"/>
<dbReference type="InterPro" id="IPR011711">
    <property type="entry name" value="GntR_C"/>
</dbReference>
<dbReference type="SUPFAM" id="SSF48008">
    <property type="entry name" value="GntR ligand-binding domain-like"/>
    <property type="match status" value="1"/>
</dbReference>
<name>A0A1A8TEF9_9GAMM</name>
<dbReference type="InterPro" id="IPR008920">
    <property type="entry name" value="TF_FadR/GntR_C"/>
</dbReference>
<protein>
    <submittedName>
        <fullName evidence="5">Putative HTH-type transcriptional regulator YdfH</fullName>
    </submittedName>
</protein>
<sequence length="222" mass="25094">MRKDEFIYQQMLKAIVEHHLLPDVRLPEDQLAEAFQVSRTGIRKVLHRLALERFVTITPNKGAHVAKPTAEEAEQVLDSRILIEPVLIDGVVAHWSESSKTRLYDIVKQEKVAEQNNNLKDMIQLSASFHTELATLSGNLVMAEFVNQLTLRSSLVIAVFGSKQSVGCDCGHHHDLVDMLDRGEAESAKVWMKRHLEAIKASLQFTIDKPKSINFKDLFSTI</sequence>
<dbReference type="EMBL" id="FLOB01000003">
    <property type="protein sequence ID" value="SBS30216.1"/>
    <property type="molecule type" value="Genomic_DNA"/>
</dbReference>
<keyword evidence="2" id="KW-0238">DNA-binding</keyword>
<evidence type="ECO:0000313" key="6">
    <source>
        <dbReference type="Proteomes" id="UP000092544"/>
    </source>
</evidence>
<feature type="domain" description="HTH gntR-type" evidence="4">
    <location>
        <begin position="1"/>
        <end position="68"/>
    </location>
</feature>
<evidence type="ECO:0000313" key="5">
    <source>
        <dbReference type="EMBL" id="SBS30216.1"/>
    </source>
</evidence>
<keyword evidence="6" id="KW-1185">Reference proteome</keyword>
<evidence type="ECO:0000259" key="4">
    <source>
        <dbReference type="PROSITE" id="PS50949"/>
    </source>
</evidence>
<dbReference type="PANTHER" id="PTHR43537">
    <property type="entry name" value="TRANSCRIPTIONAL REGULATOR, GNTR FAMILY"/>
    <property type="match status" value="1"/>
</dbReference>
<dbReference type="GO" id="GO:0003677">
    <property type="term" value="F:DNA binding"/>
    <property type="evidence" value="ECO:0007669"/>
    <property type="project" value="UniProtKB-KW"/>
</dbReference>
<accession>A0A1A8TEF9</accession>
<dbReference type="SMART" id="SM00895">
    <property type="entry name" value="FCD"/>
    <property type="match status" value="1"/>
</dbReference>
<dbReference type="InterPro" id="IPR000524">
    <property type="entry name" value="Tscrpt_reg_HTH_GntR"/>
</dbReference>
<dbReference type="STRING" id="1792290.MSP8886_01732"/>
<dbReference type="Gene3D" id="1.20.120.530">
    <property type="entry name" value="GntR ligand-binding domain-like"/>
    <property type="match status" value="1"/>
</dbReference>